<dbReference type="EnsemblMetazoa" id="CJA03000.1">
    <property type="protein sequence ID" value="CJA03000.1"/>
    <property type="gene ID" value="WBGene00122204"/>
</dbReference>
<feature type="transmembrane region" description="Helical" evidence="1">
    <location>
        <begin position="69"/>
        <end position="88"/>
    </location>
</feature>
<keyword evidence="1" id="KW-0472">Membrane</keyword>
<evidence type="ECO:0000313" key="3">
    <source>
        <dbReference type="Proteomes" id="UP000005237"/>
    </source>
</evidence>
<dbReference type="Proteomes" id="UP000005237">
    <property type="component" value="Unassembled WGS sequence"/>
</dbReference>
<keyword evidence="1" id="KW-0812">Transmembrane</keyword>
<accession>A0A8R1DIM4</accession>
<keyword evidence="1" id="KW-1133">Transmembrane helix</keyword>
<organism evidence="2 3">
    <name type="scientific">Caenorhabditis japonica</name>
    <dbReference type="NCBI Taxonomy" id="281687"/>
    <lineage>
        <taxon>Eukaryota</taxon>
        <taxon>Metazoa</taxon>
        <taxon>Ecdysozoa</taxon>
        <taxon>Nematoda</taxon>
        <taxon>Chromadorea</taxon>
        <taxon>Rhabditida</taxon>
        <taxon>Rhabditina</taxon>
        <taxon>Rhabditomorpha</taxon>
        <taxon>Rhabditoidea</taxon>
        <taxon>Rhabditidae</taxon>
        <taxon>Peloderinae</taxon>
        <taxon>Caenorhabditis</taxon>
    </lineage>
</organism>
<name>A0A8R1DIM4_CAEJA</name>
<dbReference type="AlphaFoldDB" id="A0A8R1DIM4"/>
<reference evidence="3" key="1">
    <citation type="submission" date="2010-08" db="EMBL/GenBank/DDBJ databases">
        <authorList>
            <consortium name="Caenorhabditis japonica Sequencing Consortium"/>
            <person name="Wilson R.K."/>
        </authorList>
    </citation>
    <scope>NUCLEOTIDE SEQUENCE [LARGE SCALE GENOMIC DNA]</scope>
    <source>
        <strain evidence="3">DF5081</strain>
    </source>
</reference>
<protein>
    <submittedName>
        <fullName evidence="2">Uncharacterized protein</fullName>
    </submittedName>
</protein>
<keyword evidence="3" id="KW-1185">Reference proteome</keyword>
<evidence type="ECO:0000256" key="1">
    <source>
        <dbReference type="SAM" id="Phobius"/>
    </source>
</evidence>
<proteinExistence type="predicted"/>
<evidence type="ECO:0000313" key="2">
    <source>
        <dbReference type="EnsemblMetazoa" id="CJA03000.1"/>
    </source>
</evidence>
<sequence>MELIDDSDSDGSFDLLTDDNAKTNSDSSLTHLQQKIDALRADIEFQKSKAYFAGFNEAMKRADERKKQLIYVIAGLSFLLVILFFFYLSERLSDRIETRMSEMLKSCVVPTAKSFFPDEQVYDDSL</sequence>
<reference evidence="2" key="2">
    <citation type="submission" date="2022-06" db="UniProtKB">
        <authorList>
            <consortium name="EnsemblMetazoa"/>
        </authorList>
    </citation>
    <scope>IDENTIFICATION</scope>
    <source>
        <strain evidence="2">DF5081</strain>
    </source>
</reference>